<evidence type="ECO:0000313" key="3">
    <source>
        <dbReference type="Proteomes" id="UP000663852"/>
    </source>
</evidence>
<dbReference type="AlphaFoldDB" id="A0A813NKX9"/>
<feature type="transmembrane region" description="Helical" evidence="1">
    <location>
        <begin position="9"/>
        <end position="26"/>
    </location>
</feature>
<evidence type="ECO:0000256" key="1">
    <source>
        <dbReference type="SAM" id="Phobius"/>
    </source>
</evidence>
<sequence>MISSIKKSNWIIVFSLLSGVVIWLVISNLKSSHMLSTVFLRPFSSSMMNSSLSTPSTMRSKWKKNRLVVIPALWKEINWADRSSWPLWIRDGLDLFNPNPSRSYDIHLYQRIDPNSTVPYDWPYCQNVHEEAGVYLKFIYDYYYDLPDKMLFLHGNPHAHSPHPIEAAQCVRDDVYYANINTFWIQDRPWSIWSRDPKDNIGLMYKCAARLLTFFGFDAEAQLNPDKRTPKDNNLISTTCCAQFYVRKERIQHYTYEQWTALYRASLEPYCTTELDREQPGKGGTKWFGGSFEHLWHVILGLNPVNMLPRRAKTSTDICHLFRASCNGSLCKN</sequence>
<proteinExistence type="predicted"/>
<dbReference type="InterPro" id="IPR021838">
    <property type="entry name" value="DUF3431"/>
</dbReference>
<accession>A0A813NKX9</accession>
<keyword evidence="1" id="KW-0472">Membrane</keyword>
<dbReference type="Pfam" id="PF11913">
    <property type="entry name" value="DUF3431"/>
    <property type="match status" value="1"/>
</dbReference>
<keyword evidence="1" id="KW-1133">Transmembrane helix</keyword>
<organism evidence="2 3">
    <name type="scientific">Adineta ricciae</name>
    <name type="common">Rotifer</name>
    <dbReference type="NCBI Taxonomy" id="249248"/>
    <lineage>
        <taxon>Eukaryota</taxon>
        <taxon>Metazoa</taxon>
        <taxon>Spiralia</taxon>
        <taxon>Gnathifera</taxon>
        <taxon>Rotifera</taxon>
        <taxon>Eurotatoria</taxon>
        <taxon>Bdelloidea</taxon>
        <taxon>Adinetida</taxon>
        <taxon>Adinetidae</taxon>
        <taxon>Adineta</taxon>
    </lineage>
</organism>
<evidence type="ECO:0000313" key="2">
    <source>
        <dbReference type="EMBL" id="CAF0741312.1"/>
    </source>
</evidence>
<gene>
    <name evidence="2" type="ORF">EDS130_LOCUS1751</name>
</gene>
<comment type="caution">
    <text evidence="2">The sequence shown here is derived from an EMBL/GenBank/DDBJ whole genome shotgun (WGS) entry which is preliminary data.</text>
</comment>
<dbReference type="Proteomes" id="UP000663852">
    <property type="component" value="Unassembled WGS sequence"/>
</dbReference>
<dbReference type="PANTHER" id="PTHR37490">
    <property type="entry name" value="EXPRESSED PROTEIN"/>
    <property type="match status" value="1"/>
</dbReference>
<reference evidence="2" key="1">
    <citation type="submission" date="2021-02" db="EMBL/GenBank/DDBJ databases">
        <authorList>
            <person name="Nowell W R."/>
        </authorList>
    </citation>
    <scope>NUCLEOTIDE SEQUENCE</scope>
</reference>
<name>A0A813NKX9_ADIRI</name>
<keyword evidence="1" id="KW-0812">Transmembrane</keyword>
<dbReference type="PANTHER" id="PTHR37490:SF2">
    <property type="match status" value="1"/>
</dbReference>
<dbReference type="OrthoDB" id="426718at2759"/>
<dbReference type="EMBL" id="CAJNOJ010000004">
    <property type="protein sequence ID" value="CAF0741312.1"/>
    <property type="molecule type" value="Genomic_DNA"/>
</dbReference>
<protein>
    <submittedName>
        <fullName evidence="2">Uncharacterized protein</fullName>
    </submittedName>
</protein>